<sequence>MKTNKNYMRGELVYSEMGNKKTDYEGSPVCGVRMDASRAYKDIPELLQKVIDEDDDAAW</sequence>
<dbReference type="Proteomes" id="UP000586031">
    <property type="component" value="Unassembled WGS sequence"/>
</dbReference>
<reference evidence="2" key="1">
    <citation type="journal article" date="2020" name="bioRxiv">
        <title>A rank-normalized archaeal taxonomy based on genome phylogeny resolves widespread incomplete and uneven classifications.</title>
        <authorList>
            <person name="Rinke C."/>
            <person name="Chuvochina M."/>
            <person name="Mussig A.J."/>
            <person name="Chaumeil P.-A."/>
            <person name="Waite D.W."/>
            <person name="Whitman W.B."/>
            <person name="Parks D.H."/>
            <person name="Hugenholtz P."/>
        </authorList>
    </citation>
    <scope>NUCLEOTIDE SEQUENCE [LARGE SCALE GENOMIC DNA]</scope>
</reference>
<evidence type="ECO:0000313" key="1">
    <source>
        <dbReference type="EMBL" id="HII84810.1"/>
    </source>
</evidence>
<comment type="caution">
    <text evidence="1">The sequence shown here is derived from an EMBL/GenBank/DDBJ whole genome shotgun (WGS) entry which is preliminary data.</text>
</comment>
<gene>
    <name evidence="1" type="ORF">HA271_08275</name>
</gene>
<evidence type="ECO:0000313" key="2">
    <source>
        <dbReference type="Proteomes" id="UP000586031"/>
    </source>
</evidence>
<dbReference type="EMBL" id="DUHE01000234">
    <property type="protein sequence ID" value="HII84810.1"/>
    <property type="molecule type" value="Genomic_DNA"/>
</dbReference>
<organism evidence="1 2">
    <name type="scientific">Methanobacterium subterraneum</name>
    <dbReference type="NCBI Taxonomy" id="59277"/>
    <lineage>
        <taxon>Archaea</taxon>
        <taxon>Methanobacteriati</taxon>
        <taxon>Methanobacteriota</taxon>
        <taxon>Methanomada group</taxon>
        <taxon>Methanobacteria</taxon>
        <taxon>Methanobacteriales</taxon>
        <taxon>Methanobacteriaceae</taxon>
        <taxon>Methanobacterium</taxon>
    </lineage>
</organism>
<dbReference type="AlphaFoldDB" id="A0A7J4TKH9"/>
<feature type="non-terminal residue" evidence="1">
    <location>
        <position position="59"/>
    </location>
</feature>
<proteinExistence type="predicted"/>
<name>A0A7J4TKH9_9EURY</name>
<accession>A0A7J4TKH9</accession>
<protein>
    <submittedName>
        <fullName evidence="1">Uncharacterized protein</fullName>
    </submittedName>
</protein>